<evidence type="ECO:0000256" key="7">
    <source>
        <dbReference type="ARBA" id="ARBA00047899"/>
    </source>
</evidence>
<evidence type="ECO:0000256" key="2">
    <source>
        <dbReference type="ARBA" id="ARBA00022527"/>
    </source>
</evidence>
<keyword evidence="2" id="KW-0723">Serine/threonine-protein kinase</keyword>
<dbReference type="AlphaFoldDB" id="A0AA35Y823"/>
<comment type="catalytic activity">
    <reaction evidence="7">
        <text>L-threonyl-[protein] + ATP = O-phospho-L-threonyl-[protein] + ADP + H(+)</text>
        <dbReference type="Rhea" id="RHEA:46608"/>
        <dbReference type="Rhea" id="RHEA-COMP:11060"/>
        <dbReference type="Rhea" id="RHEA-COMP:11605"/>
        <dbReference type="ChEBI" id="CHEBI:15378"/>
        <dbReference type="ChEBI" id="CHEBI:30013"/>
        <dbReference type="ChEBI" id="CHEBI:30616"/>
        <dbReference type="ChEBI" id="CHEBI:61977"/>
        <dbReference type="ChEBI" id="CHEBI:456216"/>
        <dbReference type="EC" id="2.7.11.1"/>
    </reaction>
</comment>
<proteinExistence type="predicted"/>
<reference evidence="10" key="1">
    <citation type="submission" date="2023-04" db="EMBL/GenBank/DDBJ databases">
        <authorList>
            <person name="Vijverberg K."/>
            <person name="Xiong W."/>
            <person name="Schranz E."/>
        </authorList>
    </citation>
    <scope>NUCLEOTIDE SEQUENCE</scope>
</reference>
<dbReference type="PANTHER" id="PTHR24361">
    <property type="entry name" value="MITOGEN-ACTIVATED KINASE KINASE KINASE"/>
    <property type="match status" value="1"/>
</dbReference>
<evidence type="ECO:0000256" key="6">
    <source>
        <dbReference type="ARBA" id="ARBA00022840"/>
    </source>
</evidence>
<organism evidence="10 11">
    <name type="scientific">Lactuca saligna</name>
    <name type="common">Willowleaf lettuce</name>
    <dbReference type="NCBI Taxonomy" id="75948"/>
    <lineage>
        <taxon>Eukaryota</taxon>
        <taxon>Viridiplantae</taxon>
        <taxon>Streptophyta</taxon>
        <taxon>Embryophyta</taxon>
        <taxon>Tracheophyta</taxon>
        <taxon>Spermatophyta</taxon>
        <taxon>Magnoliopsida</taxon>
        <taxon>eudicotyledons</taxon>
        <taxon>Gunneridae</taxon>
        <taxon>Pentapetalae</taxon>
        <taxon>asterids</taxon>
        <taxon>campanulids</taxon>
        <taxon>Asterales</taxon>
        <taxon>Asteraceae</taxon>
        <taxon>Cichorioideae</taxon>
        <taxon>Cichorieae</taxon>
        <taxon>Lactucinae</taxon>
        <taxon>Lactuca</taxon>
    </lineage>
</organism>
<dbReference type="EC" id="2.7.11.1" evidence="1"/>
<keyword evidence="4" id="KW-0547">Nucleotide-binding</keyword>
<name>A0AA35Y823_LACSI</name>
<sequence length="107" mass="12031">MENDAIANIINPNNFAPLPKPLVAFYVAQVLEGLVYLNEQGIIHRDIKGEILTTKEVIEMTCNHSDSLSPGVMDLLCRCFNKDARLELQSLLDSKRNRPTESEKKCS</sequence>
<evidence type="ECO:0000259" key="9">
    <source>
        <dbReference type="PROSITE" id="PS50011"/>
    </source>
</evidence>
<keyword evidence="6" id="KW-0067">ATP-binding</keyword>
<dbReference type="PANTHER" id="PTHR24361:SF433">
    <property type="entry name" value="PROTEIN KINASE DOMAIN-CONTAINING PROTEIN"/>
    <property type="match status" value="1"/>
</dbReference>
<dbReference type="InterPro" id="IPR053235">
    <property type="entry name" value="Ser_Thr_kinase"/>
</dbReference>
<dbReference type="GO" id="GO:0005524">
    <property type="term" value="F:ATP binding"/>
    <property type="evidence" value="ECO:0007669"/>
    <property type="project" value="UniProtKB-KW"/>
</dbReference>
<dbReference type="PROSITE" id="PS50011">
    <property type="entry name" value="PROTEIN_KINASE_DOM"/>
    <property type="match status" value="1"/>
</dbReference>
<comment type="catalytic activity">
    <reaction evidence="8">
        <text>L-seryl-[protein] + ATP = O-phospho-L-seryl-[protein] + ADP + H(+)</text>
        <dbReference type="Rhea" id="RHEA:17989"/>
        <dbReference type="Rhea" id="RHEA-COMP:9863"/>
        <dbReference type="Rhea" id="RHEA-COMP:11604"/>
        <dbReference type="ChEBI" id="CHEBI:15378"/>
        <dbReference type="ChEBI" id="CHEBI:29999"/>
        <dbReference type="ChEBI" id="CHEBI:30616"/>
        <dbReference type="ChEBI" id="CHEBI:83421"/>
        <dbReference type="ChEBI" id="CHEBI:456216"/>
        <dbReference type="EC" id="2.7.11.1"/>
    </reaction>
</comment>
<dbReference type="EMBL" id="OX465086">
    <property type="protein sequence ID" value="CAI9262201.1"/>
    <property type="molecule type" value="Genomic_DNA"/>
</dbReference>
<keyword evidence="5" id="KW-0418">Kinase</keyword>
<dbReference type="GO" id="GO:0005737">
    <property type="term" value="C:cytoplasm"/>
    <property type="evidence" value="ECO:0007669"/>
    <property type="project" value="TreeGrafter"/>
</dbReference>
<dbReference type="Proteomes" id="UP001177003">
    <property type="component" value="Chromosome 0"/>
</dbReference>
<gene>
    <name evidence="10" type="ORF">LSALG_LOCUS2951</name>
</gene>
<evidence type="ECO:0000313" key="11">
    <source>
        <dbReference type="Proteomes" id="UP001177003"/>
    </source>
</evidence>
<feature type="domain" description="Protein kinase" evidence="9">
    <location>
        <begin position="1"/>
        <end position="107"/>
    </location>
</feature>
<dbReference type="InterPro" id="IPR000719">
    <property type="entry name" value="Prot_kinase_dom"/>
</dbReference>
<evidence type="ECO:0000256" key="4">
    <source>
        <dbReference type="ARBA" id="ARBA00022741"/>
    </source>
</evidence>
<keyword evidence="3" id="KW-0808">Transferase</keyword>
<evidence type="ECO:0000256" key="3">
    <source>
        <dbReference type="ARBA" id="ARBA00022679"/>
    </source>
</evidence>
<evidence type="ECO:0000256" key="8">
    <source>
        <dbReference type="ARBA" id="ARBA00048679"/>
    </source>
</evidence>
<evidence type="ECO:0000256" key="5">
    <source>
        <dbReference type="ARBA" id="ARBA00022777"/>
    </source>
</evidence>
<protein>
    <recommendedName>
        <fullName evidence="1">non-specific serine/threonine protein kinase</fullName>
        <ecNumber evidence="1">2.7.11.1</ecNumber>
    </recommendedName>
</protein>
<evidence type="ECO:0000256" key="1">
    <source>
        <dbReference type="ARBA" id="ARBA00012513"/>
    </source>
</evidence>
<accession>A0AA35Y823</accession>
<dbReference type="InterPro" id="IPR011009">
    <property type="entry name" value="Kinase-like_dom_sf"/>
</dbReference>
<keyword evidence="11" id="KW-1185">Reference proteome</keyword>
<dbReference type="SUPFAM" id="SSF56112">
    <property type="entry name" value="Protein kinase-like (PK-like)"/>
    <property type="match status" value="1"/>
</dbReference>
<evidence type="ECO:0000313" key="10">
    <source>
        <dbReference type="EMBL" id="CAI9262201.1"/>
    </source>
</evidence>
<dbReference type="Gene3D" id="1.10.510.10">
    <property type="entry name" value="Transferase(Phosphotransferase) domain 1"/>
    <property type="match status" value="1"/>
</dbReference>
<dbReference type="GO" id="GO:0004674">
    <property type="term" value="F:protein serine/threonine kinase activity"/>
    <property type="evidence" value="ECO:0007669"/>
    <property type="project" value="UniProtKB-KW"/>
</dbReference>